<dbReference type="EMBL" id="JAFFGZ010000004">
    <property type="protein sequence ID" value="KAK4645186.1"/>
    <property type="molecule type" value="Genomic_DNA"/>
</dbReference>
<gene>
    <name evidence="2" type="ORF">QC761_000715</name>
</gene>
<organism evidence="2 3">
    <name type="scientific">Podospora bellae-mahoneyi</name>
    <dbReference type="NCBI Taxonomy" id="2093777"/>
    <lineage>
        <taxon>Eukaryota</taxon>
        <taxon>Fungi</taxon>
        <taxon>Dikarya</taxon>
        <taxon>Ascomycota</taxon>
        <taxon>Pezizomycotina</taxon>
        <taxon>Sordariomycetes</taxon>
        <taxon>Sordariomycetidae</taxon>
        <taxon>Sordariales</taxon>
        <taxon>Podosporaceae</taxon>
        <taxon>Podospora</taxon>
    </lineage>
</organism>
<keyword evidence="1" id="KW-0732">Signal</keyword>
<dbReference type="RefSeq" id="XP_062734162.1">
    <property type="nucleotide sequence ID" value="XM_062871851.1"/>
</dbReference>
<dbReference type="PANTHER" id="PTHR37315:SF1">
    <property type="entry name" value="UPF0311 PROTEIN BLR7842"/>
    <property type="match status" value="1"/>
</dbReference>
<proteinExistence type="predicted"/>
<protein>
    <submittedName>
        <fullName evidence="2">Uncharacterized protein</fullName>
    </submittedName>
</protein>
<reference evidence="2 3" key="1">
    <citation type="journal article" date="2023" name="bioRxiv">
        <title>High-quality genome assemblies of four members of thePodospora anserinaspecies complex.</title>
        <authorList>
            <person name="Ament-Velasquez S.L."/>
            <person name="Vogan A.A."/>
            <person name="Wallerman O."/>
            <person name="Hartmann F."/>
            <person name="Gautier V."/>
            <person name="Silar P."/>
            <person name="Giraud T."/>
            <person name="Johannesson H."/>
        </authorList>
    </citation>
    <scope>NUCLEOTIDE SEQUENCE [LARGE SCALE GENOMIC DNA]</scope>
    <source>
        <strain evidence="2 3">CBS 112042</strain>
    </source>
</reference>
<sequence>MKSFTLLAGLLFSSTASSAVQGIKSPKPPSLNHLCSVNFTLGDAIPIGSGPRGIRLVIPILNGTFWGPRLKGTILPIGADWALLDPKYGLDPDKSFTADVRTTFKTHDGEFIQITLSGERQSDDARKRTLVRIGMETGSERYYWVNSLVGLGVVTRPAEEGREFELGMEFWQAQL</sequence>
<accession>A0ABR0FN77</accession>
<dbReference type="Pfam" id="PF11578">
    <property type="entry name" value="DUF3237"/>
    <property type="match status" value="1"/>
</dbReference>
<feature type="signal peptide" evidence="1">
    <location>
        <begin position="1"/>
        <end position="19"/>
    </location>
</feature>
<keyword evidence="3" id="KW-1185">Reference proteome</keyword>
<evidence type="ECO:0000313" key="3">
    <source>
        <dbReference type="Proteomes" id="UP001322138"/>
    </source>
</evidence>
<dbReference type="PANTHER" id="PTHR37315">
    <property type="entry name" value="UPF0311 PROTEIN BLR7842"/>
    <property type="match status" value="1"/>
</dbReference>
<feature type="chain" id="PRO_5045167545" evidence="1">
    <location>
        <begin position="20"/>
        <end position="175"/>
    </location>
</feature>
<dbReference type="GeneID" id="87890915"/>
<evidence type="ECO:0000256" key="1">
    <source>
        <dbReference type="SAM" id="SignalP"/>
    </source>
</evidence>
<dbReference type="InterPro" id="IPR020915">
    <property type="entry name" value="UPF0311"/>
</dbReference>
<comment type="caution">
    <text evidence="2">The sequence shown here is derived from an EMBL/GenBank/DDBJ whole genome shotgun (WGS) entry which is preliminary data.</text>
</comment>
<dbReference type="Proteomes" id="UP001322138">
    <property type="component" value="Unassembled WGS sequence"/>
</dbReference>
<name>A0ABR0FN77_9PEZI</name>
<evidence type="ECO:0000313" key="2">
    <source>
        <dbReference type="EMBL" id="KAK4645186.1"/>
    </source>
</evidence>
<dbReference type="Gene3D" id="2.40.160.20">
    <property type="match status" value="1"/>
</dbReference>